<sequence>MEVIHVSPTSLLLSRIQAHEQSSIVILLIKLLRTQYGVWKRRFPVLSKSLRCHLQNMSNIIVATSVLHNNAIAPRENLPPEDPEVNLILQLIHQQDEIPLQGNQQVPAVHLNYGDEMMMIILDKLLEGL</sequence>
<evidence type="ECO:0008006" key="3">
    <source>
        <dbReference type="Google" id="ProtNLM"/>
    </source>
</evidence>
<organism evidence="1 2">
    <name type="scientific">Periplaneta americana</name>
    <name type="common">American cockroach</name>
    <name type="synonym">Blatta americana</name>
    <dbReference type="NCBI Taxonomy" id="6978"/>
    <lineage>
        <taxon>Eukaryota</taxon>
        <taxon>Metazoa</taxon>
        <taxon>Ecdysozoa</taxon>
        <taxon>Arthropoda</taxon>
        <taxon>Hexapoda</taxon>
        <taxon>Insecta</taxon>
        <taxon>Pterygota</taxon>
        <taxon>Neoptera</taxon>
        <taxon>Polyneoptera</taxon>
        <taxon>Dictyoptera</taxon>
        <taxon>Blattodea</taxon>
        <taxon>Blattoidea</taxon>
        <taxon>Blattidae</taxon>
        <taxon>Blattinae</taxon>
        <taxon>Periplaneta</taxon>
    </lineage>
</organism>
<gene>
    <name evidence="1" type="ORF">ANN_27782</name>
</gene>
<dbReference type="EMBL" id="JAJSOF020000042">
    <property type="protein sequence ID" value="KAJ4425587.1"/>
    <property type="molecule type" value="Genomic_DNA"/>
</dbReference>
<keyword evidence="2" id="KW-1185">Reference proteome</keyword>
<evidence type="ECO:0000313" key="1">
    <source>
        <dbReference type="EMBL" id="KAJ4425587.1"/>
    </source>
</evidence>
<proteinExistence type="predicted"/>
<accession>A0ABQ8RV93</accession>
<protein>
    <recommendedName>
        <fullName evidence="3">DDE Tnp4 domain-containing protein</fullName>
    </recommendedName>
</protein>
<name>A0ABQ8RV93_PERAM</name>
<comment type="caution">
    <text evidence="1">The sequence shown here is derived from an EMBL/GenBank/DDBJ whole genome shotgun (WGS) entry which is preliminary data.</text>
</comment>
<evidence type="ECO:0000313" key="2">
    <source>
        <dbReference type="Proteomes" id="UP001148838"/>
    </source>
</evidence>
<reference evidence="1 2" key="1">
    <citation type="journal article" date="2022" name="Allergy">
        <title>Genome assembly and annotation of Periplaneta americana reveal a comprehensive cockroach allergen profile.</title>
        <authorList>
            <person name="Wang L."/>
            <person name="Xiong Q."/>
            <person name="Saelim N."/>
            <person name="Wang L."/>
            <person name="Nong W."/>
            <person name="Wan A.T."/>
            <person name="Shi M."/>
            <person name="Liu X."/>
            <person name="Cao Q."/>
            <person name="Hui J.H.L."/>
            <person name="Sookrung N."/>
            <person name="Leung T.F."/>
            <person name="Tungtrongchitr A."/>
            <person name="Tsui S.K.W."/>
        </authorList>
    </citation>
    <scope>NUCLEOTIDE SEQUENCE [LARGE SCALE GENOMIC DNA]</scope>
    <source>
        <strain evidence="1">PWHHKU_190912</strain>
    </source>
</reference>
<dbReference type="Proteomes" id="UP001148838">
    <property type="component" value="Unassembled WGS sequence"/>
</dbReference>